<dbReference type="PANTHER" id="PTHR18945">
    <property type="entry name" value="NEUROTRANSMITTER GATED ION CHANNEL"/>
    <property type="match status" value="1"/>
</dbReference>
<name>A0A8S3Z440_9EUPU</name>
<dbReference type="Pfam" id="PF02931">
    <property type="entry name" value="Neur_chan_LBD"/>
    <property type="match status" value="1"/>
</dbReference>
<dbReference type="SUPFAM" id="SSF63712">
    <property type="entry name" value="Nicotinic receptor ligand binding domain-like"/>
    <property type="match status" value="1"/>
</dbReference>
<evidence type="ECO:0000256" key="1">
    <source>
        <dbReference type="SAM" id="SignalP"/>
    </source>
</evidence>
<dbReference type="GO" id="GO:0005230">
    <property type="term" value="F:extracellular ligand-gated monoatomic ion channel activity"/>
    <property type="evidence" value="ECO:0007669"/>
    <property type="project" value="InterPro"/>
</dbReference>
<dbReference type="GO" id="GO:0004888">
    <property type="term" value="F:transmembrane signaling receptor activity"/>
    <property type="evidence" value="ECO:0007669"/>
    <property type="project" value="InterPro"/>
</dbReference>
<feature type="domain" description="Neurotransmitter-gated ion-channel ligand-binding" evidence="2">
    <location>
        <begin position="29"/>
        <end position="224"/>
    </location>
</feature>
<dbReference type="AlphaFoldDB" id="A0A8S3Z440"/>
<organism evidence="3 4">
    <name type="scientific">Candidula unifasciata</name>
    <dbReference type="NCBI Taxonomy" id="100452"/>
    <lineage>
        <taxon>Eukaryota</taxon>
        <taxon>Metazoa</taxon>
        <taxon>Spiralia</taxon>
        <taxon>Lophotrochozoa</taxon>
        <taxon>Mollusca</taxon>
        <taxon>Gastropoda</taxon>
        <taxon>Heterobranchia</taxon>
        <taxon>Euthyneura</taxon>
        <taxon>Panpulmonata</taxon>
        <taxon>Eupulmonata</taxon>
        <taxon>Stylommatophora</taxon>
        <taxon>Helicina</taxon>
        <taxon>Helicoidea</taxon>
        <taxon>Geomitridae</taxon>
        <taxon>Candidula</taxon>
    </lineage>
</organism>
<dbReference type="GO" id="GO:0016020">
    <property type="term" value="C:membrane"/>
    <property type="evidence" value="ECO:0007669"/>
    <property type="project" value="InterPro"/>
</dbReference>
<dbReference type="Proteomes" id="UP000678393">
    <property type="component" value="Unassembled WGS sequence"/>
</dbReference>
<feature type="chain" id="PRO_5035751826" description="Neurotransmitter-gated ion-channel ligand-binding domain-containing protein" evidence="1">
    <location>
        <begin position="19"/>
        <end position="241"/>
    </location>
</feature>
<accession>A0A8S3Z440</accession>
<protein>
    <recommendedName>
        <fullName evidence="2">Neurotransmitter-gated ion-channel ligand-binding domain-containing protein</fullName>
    </recommendedName>
</protein>
<keyword evidence="1" id="KW-0732">Signal</keyword>
<reference evidence="3" key="1">
    <citation type="submission" date="2021-04" db="EMBL/GenBank/DDBJ databases">
        <authorList>
            <consortium name="Molecular Ecology Group"/>
        </authorList>
    </citation>
    <scope>NUCLEOTIDE SEQUENCE</scope>
</reference>
<proteinExistence type="predicted"/>
<comment type="caution">
    <text evidence="3">The sequence shown here is derived from an EMBL/GenBank/DDBJ whole genome shotgun (WGS) entry which is preliminary data.</text>
</comment>
<dbReference type="Gene3D" id="2.70.170.10">
    <property type="entry name" value="Neurotransmitter-gated ion-channel ligand-binding domain"/>
    <property type="match status" value="1"/>
</dbReference>
<sequence length="241" mass="26636">MLVLASLLLLQAVALTNAVKLKHSAIISYLRDISDPDVIPIPDTSNDPLAVSIDLWFSKILEVDTDRNEIEAVIWQSVSWRNLALAWDTTRDGFNESSVSLPTQYLWLPDITIYNAVSSSEVLSPSIANVANNGQVIFVPNIRVRVSCDLKEVDSHSGATCMLKFGSWTFSNKVVTISNPGAGIEMAEYAPNPNYEILATLSQKQVRTYTFGAYEDIEFLFVIRSVVQAEAVPLEKKRAGL</sequence>
<dbReference type="InterPro" id="IPR006202">
    <property type="entry name" value="Neur_chan_lig-bd"/>
</dbReference>
<dbReference type="InterPro" id="IPR006201">
    <property type="entry name" value="Neur_channel"/>
</dbReference>
<dbReference type="OrthoDB" id="410315at2759"/>
<evidence type="ECO:0000259" key="2">
    <source>
        <dbReference type="Pfam" id="PF02931"/>
    </source>
</evidence>
<evidence type="ECO:0000313" key="4">
    <source>
        <dbReference type="Proteomes" id="UP000678393"/>
    </source>
</evidence>
<dbReference type="EMBL" id="CAJHNH020001740">
    <property type="protein sequence ID" value="CAG5124263.1"/>
    <property type="molecule type" value="Genomic_DNA"/>
</dbReference>
<evidence type="ECO:0000313" key="3">
    <source>
        <dbReference type="EMBL" id="CAG5124263.1"/>
    </source>
</evidence>
<feature type="signal peptide" evidence="1">
    <location>
        <begin position="1"/>
        <end position="18"/>
    </location>
</feature>
<gene>
    <name evidence="3" type="ORF">CUNI_LOCUS9821</name>
</gene>
<dbReference type="InterPro" id="IPR036734">
    <property type="entry name" value="Neur_chan_lig-bd_sf"/>
</dbReference>
<keyword evidence="4" id="KW-1185">Reference proteome</keyword>